<evidence type="ECO:0000256" key="9">
    <source>
        <dbReference type="SAM" id="Phobius"/>
    </source>
</evidence>
<evidence type="ECO:0000256" key="7">
    <source>
        <dbReference type="ARBA" id="ARBA00022840"/>
    </source>
</evidence>
<dbReference type="Proteomes" id="UP001500393">
    <property type="component" value="Unassembled WGS sequence"/>
</dbReference>
<dbReference type="SUPFAM" id="SSF55874">
    <property type="entry name" value="ATPase domain of HSP90 chaperone/DNA topoisomerase II/histidine kinase"/>
    <property type="match status" value="1"/>
</dbReference>
<dbReference type="Gene3D" id="1.20.5.1930">
    <property type="match status" value="1"/>
</dbReference>
<sequence length="367" mass="39085">MLAVAAIGTLSALTIVGRQTGHFNLSRLILDVTVGLVACGLILVLGRRPVQGALALAVLAAISPAATPPSTVGTLTVAQRRPLKLAILVALAGIAGHLVQWIWRPTQGLSLLWYVILDVAVHAALLSWGQWTQARRALLDSLRERALRAETEQGRRVAEARALERTKMAREMHDVLAHRLSLLATYAGALEYRPDSAPEKLSQAAGVIRTGVHQALDELREVISVLRDSEIDELPGGRPQPTFADLRGLVEESREAGTQITYDEAVTAPESLPPATGRTAYRVVQEGLTNARKHAAGRPVSVRVDGRPGGSLEIVLTNPGGNGVPLTPGNGTGLVGLTERVQLAGGTLNHGRTRGEFRLHASLPWPA</sequence>
<feature type="transmembrane region" description="Helical" evidence="9">
    <location>
        <begin position="85"/>
        <end position="103"/>
    </location>
</feature>
<dbReference type="CDD" id="cd16917">
    <property type="entry name" value="HATPase_UhpB-NarQ-NarX-like"/>
    <property type="match status" value="1"/>
</dbReference>
<dbReference type="EC" id="2.7.13.3" evidence="2"/>
<keyword evidence="8" id="KW-0902">Two-component regulatory system</keyword>
<organism evidence="11 12">
    <name type="scientific">Kribbella sancticallisti</name>
    <dbReference type="NCBI Taxonomy" id="460087"/>
    <lineage>
        <taxon>Bacteria</taxon>
        <taxon>Bacillati</taxon>
        <taxon>Actinomycetota</taxon>
        <taxon>Actinomycetes</taxon>
        <taxon>Propionibacteriales</taxon>
        <taxon>Kribbellaceae</taxon>
        <taxon>Kribbella</taxon>
    </lineage>
</organism>
<feature type="domain" description="Signal transduction histidine kinase subgroup 3 dimerisation and phosphoacceptor" evidence="10">
    <location>
        <begin position="164"/>
        <end position="229"/>
    </location>
</feature>
<feature type="transmembrane region" description="Helical" evidence="9">
    <location>
        <begin position="28"/>
        <end position="46"/>
    </location>
</feature>
<protein>
    <recommendedName>
        <fullName evidence="2">histidine kinase</fullName>
        <ecNumber evidence="2">2.7.13.3</ecNumber>
    </recommendedName>
</protein>
<keyword evidence="5" id="KW-0547">Nucleotide-binding</keyword>
<dbReference type="InterPro" id="IPR011712">
    <property type="entry name" value="Sig_transdc_His_kin_sub3_dim/P"/>
</dbReference>
<keyword evidence="9" id="KW-0472">Membrane</keyword>
<gene>
    <name evidence="11" type="ORF">GCM10009789_47400</name>
</gene>
<evidence type="ECO:0000256" key="3">
    <source>
        <dbReference type="ARBA" id="ARBA00022553"/>
    </source>
</evidence>
<comment type="caution">
    <text evidence="11">The sequence shown here is derived from an EMBL/GenBank/DDBJ whole genome shotgun (WGS) entry which is preliminary data.</text>
</comment>
<comment type="catalytic activity">
    <reaction evidence="1">
        <text>ATP + protein L-histidine = ADP + protein N-phospho-L-histidine.</text>
        <dbReference type="EC" id="2.7.13.3"/>
    </reaction>
</comment>
<keyword evidence="6 11" id="KW-0418">Kinase</keyword>
<keyword evidence="7" id="KW-0067">ATP-binding</keyword>
<proteinExistence type="predicted"/>
<evidence type="ECO:0000256" key="1">
    <source>
        <dbReference type="ARBA" id="ARBA00000085"/>
    </source>
</evidence>
<name>A0ABP4PQP0_9ACTN</name>
<keyword evidence="3" id="KW-0597">Phosphoprotein</keyword>
<dbReference type="PANTHER" id="PTHR24421:SF10">
    <property type="entry name" value="NITRATE_NITRITE SENSOR PROTEIN NARQ"/>
    <property type="match status" value="1"/>
</dbReference>
<dbReference type="Gene3D" id="3.30.565.10">
    <property type="entry name" value="Histidine kinase-like ATPase, C-terminal domain"/>
    <property type="match status" value="1"/>
</dbReference>
<keyword evidence="9" id="KW-0812">Transmembrane</keyword>
<accession>A0ABP4PQP0</accession>
<dbReference type="EMBL" id="BAAAOS010000032">
    <property type="protein sequence ID" value="GAA1588375.1"/>
    <property type="molecule type" value="Genomic_DNA"/>
</dbReference>
<evidence type="ECO:0000256" key="4">
    <source>
        <dbReference type="ARBA" id="ARBA00022679"/>
    </source>
</evidence>
<dbReference type="PANTHER" id="PTHR24421">
    <property type="entry name" value="NITRATE/NITRITE SENSOR PROTEIN NARX-RELATED"/>
    <property type="match status" value="1"/>
</dbReference>
<dbReference type="InterPro" id="IPR050482">
    <property type="entry name" value="Sensor_HK_TwoCompSys"/>
</dbReference>
<dbReference type="InterPro" id="IPR036890">
    <property type="entry name" value="HATPase_C_sf"/>
</dbReference>
<feature type="transmembrane region" description="Helical" evidence="9">
    <location>
        <begin position="109"/>
        <end position="128"/>
    </location>
</feature>
<dbReference type="Pfam" id="PF07730">
    <property type="entry name" value="HisKA_3"/>
    <property type="match status" value="1"/>
</dbReference>
<evidence type="ECO:0000256" key="5">
    <source>
        <dbReference type="ARBA" id="ARBA00022741"/>
    </source>
</evidence>
<keyword evidence="9" id="KW-1133">Transmembrane helix</keyword>
<dbReference type="GO" id="GO:0016301">
    <property type="term" value="F:kinase activity"/>
    <property type="evidence" value="ECO:0007669"/>
    <property type="project" value="UniProtKB-KW"/>
</dbReference>
<keyword evidence="12" id="KW-1185">Reference proteome</keyword>
<evidence type="ECO:0000313" key="11">
    <source>
        <dbReference type="EMBL" id="GAA1588375.1"/>
    </source>
</evidence>
<reference evidence="12" key="1">
    <citation type="journal article" date="2019" name="Int. J. Syst. Evol. Microbiol.">
        <title>The Global Catalogue of Microorganisms (GCM) 10K type strain sequencing project: providing services to taxonomists for standard genome sequencing and annotation.</title>
        <authorList>
            <consortium name="The Broad Institute Genomics Platform"/>
            <consortium name="The Broad Institute Genome Sequencing Center for Infectious Disease"/>
            <person name="Wu L."/>
            <person name="Ma J."/>
        </authorList>
    </citation>
    <scope>NUCLEOTIDE SEQUENCE [LARGE SCALE GENOMIC DNA]</scope>
    <source>
        <strain evidence="12">JCM 14969</strain>
    </source>
</reference>
<evidence type="ECO:0000259" key="10">
    <source>
        <dbReference type="Pfam" id="PF07730"/>
    </source>
</evidence>
<evidence type="ECO:0000313" key="12">
    <source>
        <dbReference type="Proteomes" id="UP001500393"/>
    </source>
</evidence>
<evidence type="ECO:0000256" key="6">
    <source>
        <dbReference type="ARBA" id="ARBA00022777"/>
    </source>
</evidence>
<evidence type="ECO:0000256" key="2">
    <source>
        <dbReference type="ARBA" id="ARBA00012438"/>
    </source>
</evidence>
<evidence type="ECO:0000256" key="8">
    <source>
        <dbReference type="ARBA" id="ARBA00023012"/>
    </source>
</evidence>
<keyword evidence="4" id="KW-0808">Transferase</keyword>